<dbReference type="Proteomes" id="UP000322225">
    <property type="component" value="Chromosome 10"/>
</dbReference>
<dbReference type="KEGG" id="ksn:43587501"/>
<dbReference type="RefSeq" id="XP_031862236.1">
    <property type="nucleotide sequence ID" value="XM_032003378.1"/>
</dbReference>
<feature type="compositionally biased region" description="Pro residues" evidence="1">
    <location>
        <begin position="20"/>
        <end position="32"/>
    </location>
</feature>
<dbReference type="PANTHER" id="PTHR46370">
    <property type="entry name" value="GPALPP MOTIFS-CONTAINING PROTEIN 1"/>
    <property type="match status" value="1"/>
</dbReference>
<dbReference type="OrthoDB" id="73491at2759"/>
<evidence type="ECO:0000256" key="1">
    <source>
        <dbReference type="SAM" id="MobiDB-lite"/>
    </source>
</evidence>
<reference evidence="2" key="1">
    <citation type="submission" date="2017-08" db="EMBL/GenBank/DDBJ databases">
        <authorList>
            <person name="Cuomo C."/>
            <person name="Billmyre B."/>
            <person name="Heitman J."/>
        </authorList>
    </citation>
    <scope>NUCLEOTIDE SEQUENCE</scope>
    <source>
        <strain evidence="2">CBS 12478</strain>
    </source>
</reference>
<feature type="compositionally biased region" description="Polar residues" evidence="1">
    <location>
        <begin position="183"/>
        <end position="201"/>
    </location>
</feature>
<dbReference type="InterPro" id="IPR046331">
    <property type="entry name" value="GPAM1-like"/>
</dbReference>
<dbReference type="InterPro" id="IPR022226">
    <property type="entry name" value="DUF3752"/>
</dbReference>
<proteinExistence type="predicted"/>
<dbReference type="AlphaFoldDB" id="A0A5M6C2F8"/>
<evidence type="ECO:0000313" key="3">
    <source>
        <dbReference type="Proteomes" id="UP000322225"/>
    </source>
</evidence>
<feature type="compositionally biased region" description="Basic and acidic residues" evidence="1">
    <location>
        <begin position="136"/>
        <end position="162"/>
    </location>
</feature>
<protein>
    <submittedName>
        <fullName evidence="2">Uncharacterized protein</fullName>
    </submittedName>
</protein>
<feature type="compositionally biased region" description="Basic and acidic residues" evidence="1">
    <location>
        <begin position="307"/>
        <end position="321"/>
    </location>
</feature>
<dbReference type="GeneID" id="43587501"/>
<dbReference type="Pfam" id="PF12572">
    <property type="entry name" value="DUF3752"/>
    <property type="match status" value="1"/>
</dbReference>
<feature type="compositionally biased region" description="Basic and acidic residues" evidence="1">
    <location>
        <begin position="265"/>
        <end position="294"/>
    </location>
</feature>
<evidence type="ECO:0000313" key="2">
    <source>
        <dbReference type="EMBL" id="WWD20999.1"/>
    </source>
</evidence>
<feature type="region of interest" description="Disordered" evidence="1">
    <location>
        <begin position="1"/>
        <end position="205"/>
    </location>
</feature>
<keyword evidence="3" id="KW-1185">Reference proteome</keyword>
<feature type="region of interest" description="Disordered" evidence="1">
    <location>
        <begin position="307"/>
        <end position="330"/>
    </location>
</feature>
<gene>
    <name evidence="2" type="ORF">CI109_105480</name>
</gene>
<accession>A0A5M6C2F8</accession>
<feature type="region of interest" description="Disordered" evidence="1">
    <location>
        <begin position="217"/>
        <end position="295"/>
    </location>
</feature>
<reference evidence="2" key="2">
    <citation type="submission" date="2024-01" db="EMBL/GenBank/DDBJ databases">
        <title>Comparative genomics of Cryptococcus and Kwoniella reveals pathogenesis evolution and contrasting modes of karyotype evolution via chromosome fusion or intercentromeric recombination.</title>
        <authorList>
            <person name="Coelho M.A."/>
            <person name="David-Palma M."/>
            <person name="Shea T."/>
            <person name="Bowers K."/>
            <person name="McGinley-Smith S."/>
            <person name="Mohammad A.W."/>
            <person name="Gnirke A."/>
            <person name="Yurkov A.M."/>
            <person name="Nowrousian M."/>
            <person name="Sun S."/>
            <person name="Cuomo C.A."/>
            <person name="Heitman J."/>
        </authorList>
    </citation>
    <scope>NUCLEOTIDE SEQUENCE</scope>
    <source>
        <strain evidence="2">CBS 12478</strain>
    </source>
</reference>
<name>A0A5M6C2F8_9TREE</name>
<dbReference type="PANTHER" id="PTHR46370:SF1">
    <property type="entry name" value="GPALPP MOTIFS-CONTAINING PROTEIN 1"/>
    <property type="match status" value="1"/>
</dbReference>
<sequence>MPIGPSLPPHLAHLAASRSPSPPGPSLGPPGPAAEEEDEDDYVPALPPHLAAARGNKGAAPSLGPSIGPSAPTVGPSIGPSIPTVGPTLPPTTAGPSRPPPSYLNQYDDDSDDDVIGPRPVPTAGGEEEAGSAIREFMEREERRRKDAEEASKPQVRKREEWMLVPPTSGVLSNVDPLRKRPTTFSKSTAEPSDIDNTLWTETPAEKAQRIADEVAGVKRKKDKAGERIVSYEEEEDERRKRRRDREILQGVEKHTASQRGPSLLDKHAAKLSQKKKEGKEDEAPGIWDHDRDMGITGRLLSEQERKAKIKDARGLGDRFGHGKSGAFSM</sequence>
<organism evidence="2 3">
    <name type="scientific">Kwoniella shandongensis</name>
    <dbReference type="NCBI Taxonomy" id="1734106"/>
    <lineage>
        <taxon>Eukaryota</taxon>
        <taxon>Fungi</taxon>
        <taxon>Dikarya</taxon>
        <taxon>Basidiomycota</taxon>
        <taxon>Agaricomycotina</taxon>
        <taxon>Tremellomycetes</taxon>
        <taxon>Tremellales</taxon>
        <taxon>Cryptococcaceae</taxon>
        <taxon>Kwoniella</taxon>
    </lineage>
</organism>
<dbReference type="EMBL" id="CP144060">
    <property type="protein sequence ID" value="WWD20999.1"/>
    <property type="molecule type" value="Genomic_DNA"/>
</dbReference>
<feature type="compositionally biased region" description="Basic and acidic residues" evidence="1">
    <location>
        <begin position="245"/>
        <end position="256"/>
    </location>
</feature>